<dbReference type="EMBL" id="JANVFS010000008">
    <property type="protein sequence ID" value="KAJ4489003.1"/>
    <property type="molecule type" value="Genomic_DNA"/>
</dbReference>
<name>A0A9W9ARU2_9AGAR</name>
<reference evidence="2" key="1">
    <citation type="submission" date="2022-08" db="EMBL/GenBank/DDBJ databases">
        <authorList>
            <consortium name="DOE Joint Genome Institute"/>
            <person name="Min B."/>
            <person name="Riley R."/>
            <person name="Sierra-Patev S."/>
            <person name="Naranjo-Ortiz M."/>
            <person name="Looney B."/>
            <person name="Konkel Z."/>
            <person name="Slot J.C."/>
            <person name="Sakamoto Y."/>
            <person name="Steenwyk J.L."/>
            <person name="Rokas A."/>
            <person name="Carro J."/>
            <person name="Camarero S."/>
            <person name="Ferreira P."/>
            <person name="Molpeceres G."/>
            <person name="Ruiz-Duenas F.J."/>
            <person name="Serrano A."/>
            <person name="Henrissat B."/>
            <person name="Drula E."/>
            <person name="Hughes K.W."/>
            <person name="Mata J.L."/>
            <person name="Ishikawa N.K."/>
            <person name="Vargas-Isla R."/>
            <person name="Ushijima S."/>
            <person name="Smith C.A."/>
            <person name="Ahrendt S."/>
            <person name="Andreopoulos W."/>
            <person name="He G."/>
            <person name="Labutti K."/>
            <person name="Lipzen A."/>
            <person name="Ng V."/>
            <person name="Sandor L."/>
            <person name="Barry K."/>
            <person name="Martinez A.T."/>
            <person name="Xiao Y."/>
            <person name="Gibbons J.G."/>
            <person name="Terashima K."/>
            <person name="Hibbett D.S."/>
            <person name="Grigoriev I.V."/>
        </authorList>
    </citation>
    <scope>NUCLEOTIDE SEQUENCE</scope>
    <source>
        <strain evidence="2">Sp2 HRB7682 ss15</strain>
    </source>
</reference>
<dbReference type="Proteomes" id="UP001150238">
    <property type="component" value="Unassembled WGS sequence"/>
</dbReference>
<comment type="caution">
    <text evidence="2">The sequence shown here is derived from an EMBL/GenBank/DDBJ whole genome shotgun (WGS) entry which is preliminary data.</text>
</comment>
<reference evidence="2" key="2">
    <citation type="journal article" date="2023" name="Proc. Natl. Acad. Sci. U.S.A.">
        <title>A global phylogenomic analysis of the shiitake genus Lentinula.</title>
        <authorList>
            <person name="Sierra-Patev S."/>
            <person name="Min B."/>
            <person name="Naranjo-Ortiz M."/>
            <person name="Looney B."/>
            <person name="Konkel Z."/>
            <person name="Slot J.C."/>
            <person name="Sakamoto Y."/>
            <person name="Steenwyk J.L."/>
            <person name="Rokas A."/>
            <person name="Carro J."/>
            <person name="Camarero S."/>
            <person name="Ferreira P."/>
            <person name="Molpeceres G."/>
            <person name="Ruiz-Duenas F.J."/>
            <person name="Serrano A."/>
            <person name="Henrissat B."/>
            <person name="Drula E."/>
            <person name="Hughes K.W."/>
            <person name="Mata J.L."/>
            <person name="Ishikawa N.K."/>
            <person name="Vargas-Isla R."/>
            <person name="Ushijima S."/>
            <person name="Smith C.A."/>
            <person name="Donoghue J."/>
            <person name="Ahrendt S."/>
            <person name="Andreopoulos W."/>
            <person name="He G."/>
            <person name="LaButti K."/>
            <person name="Lipzen A."/>
            <person name="Ng V."/>
            <person name="Riley R."/>
            <person name="Sandor L."/>
            <person name="Barry K."/>
            <person name="Martinez A.T."/>
            <person name="Xiao Y."/>
            <person name="Gibbons J.G."/>
            <person name="Terashima K."/>
            <person name="Grigoriev I.V."/>
            <person name="Hibbett D."/>
        </authorList>
    </citation>
    <scope>NUCLEOTIDE SEQUENCE</scope>
    <source>
        <strain evidence="2">Sp2 HRB7682 ss15</strain>
    </source>
</reference>
<dbReference type="AlphaFoldDB" id="A0A9W9ARU2"/>
<proteinExistence type="predicted"/>
<accession>A0A9W9ARU2</accession>
<evidence type="ECO:0000259" key="1">
    <source>
        <dbReference type="Pfam" id="PF20236"/>
    </source>
</evidence>
<dbReference type="Pfam" id="PF20236">
    <property type="entry name" value="DUF6593"/>
    <property type="match status" value="1"/>
</dbReference>
<gene>
    <name evidence="2" type="ORF">C8J55DRAFT_506781</name>
</gene>
<protein>
    <recommendedName>
        <fullName evidence="1">DUF6593 domain-containing protein</fullName>
    </recommendedName>
</protein>
<dbReference type="InterPro" id="IPR046528">
    <property type="entry name" value="DUF6593"/>
</dbReference>
<organism evidence="2 3">
    <name type="scientific">Lentinula lateritia</name>
    <dbReference type="NCBI Taxonomy" id="40482"/>
    <lineage>
        <taxon>Eukaryota</taxon>
        <taxon>Fungi</taxon>
        <taxon>Dikarya</taxon>
        <taxon>Basidiomycota</taxon>
        <taxon>Agaricomycotina</taxon>
        <taxon>Agaricomycetes</taxon>
        <taxon>Agaricomycetidae</taxon>
        <taxon>Agaricales</taxon>
        <taxon>Marasmiineae</taxon>
        <taxon>Omphalotaceae</taxon>
        <taxon>Lentinula</taxon>
    </lineage>
</organism>
<feature type="domain" description="DUF6593" evidence="1">
    <location>
        <begin position="30"/>
        <end position="200"/>
    </location>
</feature>
<evidence type="ECO:0000313" key="2">
    <source>
        <dbReference type="EMBL" id="KAJ4489003.1"/>
    </source>
</evidence>
<sequence length="210" mass="24509">MSRAPNWAYPPSQSSQATAEQEQKLYFTANSVRNTTLATKDDSLYYEVVTRYWHPKLTKINILDPDTQTLRLIAEIEQVSGNKWQNGRFRVRFLNSVAPGEELGQWMSDIDFLKPTSDKIGGTFIDPQGLEWRWKTHNRRLQLVRVGDEVKSPSVVYEPHKRYFMVLLMSRHASWDVQPQAIGFLDRLLVSYILVERRRRATKAVIDRLI</sequence>
<evidence type="ECO:0000313" key="3">
    <source>
        <dbReference type="Proteomes" id="UP001150238"/>
    </source>
</evidence>